<evidence type="ECO:0000313" key="2">
    <source>
        <dbReference type="EMBL" id="MEG3436773.1"/>
    </source>
</evidence>
<evidence type="ECO:0000313" key="3">
    <source>
        <dbReference type="Proteomes" id="UP001328733"/>
    </source>
</evidence>
<name>A0AAW9QTF2_9CHRO</name>
<dbReference type="InterPro" id="IPR002711">
    <property type="entry name" value="HNH"/>
</dbReference>
<dbReference type="InterPro" id="IPR003615">
    <property type="entry name" value="HNH_nuc"/>
</dbReference>
<dbReference type="GO" id="GO:0003676">
    <property type="term" value="F:nucleic acid binding"/>
    <property type="evidence" value="ECO:0007669"/>
    <property type="project" value="InterPro"/>
</dbReference>
<feature type="domain" description="HNH nuclease" evidence="1">
    <location>
        <begin position="7"/>
        <end position="62"/>
    </location>
</feature>
<dbReference type="SMART" id="SM00507">
    <property type="entry name" value="HNHc"/>
    <property type="match status" value="1"/>
</dbReference>
<keyword evidence="2" id="KW-0255">Endonuclease</keyword>
<dbReference type="InterPro" id="IPR052892">
    <property type="entry name" value="NA-targeting_endonuclease"/>
</dbReference>
<dbReference type="Pfam" id="PF01844">
    <property type="entry name" value="HNH"/>
    <property type="match status" value="1"/>
</dbReference>
<organism evidence="2 3">
    <name type="scientific">Pannus brasiliensis CCIBt3594</name>
    <dbReference type="NCBI Taxonomy" id="1427578"/>
    <lineage>
        <taxon>Bacteria</taxon>
        <taxon>Bacillati</taxon>
        <taxon>Cyanobacteriota</taxon>
        <taxon>Cyanophyceae</taxon>
        <taxon>Oscillatoriophycideae</taxon>
        <taxon>Chroococcales</taxon>
        <taxon>Microcystaceae</taxon>
        <taxon>Pannus</taxon>
    </lineage>
</organism>
<dbReference type="EMBL" id="JBAFSM010000010">
    <property type="protein sequence ID" value="MEG3436773.1"/>
    <property type="molecule type" value="Genomic_DNA"/>
</dbReference>
<protein>
    <submittedName>
        <fullName evidence="2">HNH endonuclease signature motif containing protein</fullName>
        <ecNumber evidence="2">3.1.-.-</ecNumber>
    </submittedName>
</protein>
<gene>
    <name evidence="2" type="ORF">V0288_06540</name>
</gene>
<keyword evidence="2" id="KW-0378">Hydrolase</keyword>
<keyword evidence="2" id="KW-0540">Nuclease</keyword>
<comment type="caution">
    <text evidence="2">The sequence shown here is derived from an EMBL/GenBank/DDBJ whole genome shotgun (WGS) entry which is preliminary data.</text>
</comment>
<dbReference type="CDD" id="cd00085">
    <property type="entry name" value="HNHc"/>
    <property type="match status" value="1"/>
</dbReference>
<dbReference type="PANTHER" id="PTHR33877:SF1">
    <property type="entry name" value="TYPE IV METHYL-DIRECTED RESTRICTION ENZYME ECOKMCRA"/>
    <property type="match status" value="1"/>
</dbReference>
<dbReference type="Proteomes" id="UP001328733">
    <property type="component" value="Unassembled WGS sequence"/>
</dbReference>
<keyword evidence="3" id="KW-1185">Reference proteome</keyword>
<proteinExistence type="predicted"/>
<reference evidence="2 3" key="1">
    <citation type="submission" date="2024-01" db="EMBL/GenBank/DDBJ databases">
        <title>Genomic insights into the taxonomy and metabolism of the cyanobacterium Pannus brasiliensis CCIBt3594.</title>
        <authorList>
            <person name="Machado M."/>
            <person name="Botero N.B."/>
            <person name="Andreote A.P.D."/>
            <person name="Feitosa A.M.T."/>
            <person name="Popin R."/>
            <person name="Sivonen K."/>
            <person name="Fiore M.F."/>
        </authorList>
    </citation>
    <scope>NUCLEOTIDE SEQUENCE [LARGE SCALE GENOMIC DNA]</scope>
    <source>
        <strain evidence="2 3">CCIBt3594</strain>
    </source>
</reference>
<dbReference type="RefSeq" id="WP_332864240.1">
    <property type="nucleotide sequence ID" value="NZ_JBAFSM010000010.1"/>
</dbReference>
<dbReference type="GO" id="GO:0008270">
    <property type="term" value="F:zinc ion binding"/>
    <property type="evidence" value="ECO:0007669"/>
    <property type="project" value="InterPro"/>
</dbReference>
<accession>A0AAW9QTF2</accession>
<dbReference type="AlphaFoldDB" id="A0AAW9QTF2"/>
<dbReference type="Gene3D" id="1.10.30.50">
    <property type="match status" value="1"/>
</dbReference>
<dbReference type="EC" id="3.1.-.-" evidence="2"/>
<sequence length="139" mass="16044">MTFIPTELRQFVITRANGYCEYCLLHQIFSIYNHEIDHIIAVKHGGKTIESNLALACLSCNRHKGSDFATLDLDTGDVIRLFHPRQQRWSEHFVLNYATIEGVTRTGQATARLLQFNTRKRLLDRQRLIASGNYPRLRG</sequence>
<dbReference type="GO" id="GO:0016787">
    <property type="term" value="F:hydrolase activity"/>
    <property type="evidence" value="ECO:0007669"/>
    <property type="project" value="UniProtKB-KW"/>
</dbReference>
<evidence type="ECO:0000259" key="1">
    <source>
        <dbReference type="SMART" id="SM00507"/>
    </source>
</evidence>
<dbReference type="GO" id="GO:0004519">
    <property type="term" value="F:endonuclease activity"/>
    <property type="evidence" value="ECO:0007669"/>
    <property type="project" value="UniProtKB-KW"/>
</dbReference>
<dbReference type="PANTHER" id="PTHR33877">
    <property type="entry name" value="SLL1193 PROTEIN"/>
    <property type="match status" value="1"/>
</dbReference>